<dbReference type="FunFam" id="1.20.5.110:FF:000057">
    <property type="entry name" value="SNARE complex subunit (Bet1), putative"/>
    <property type="match status" value="1"/>
</dbReference>
<feature type="region of interest" description="Disordered" evidence="9">
    <location>
        <begin position="1"/>
        <end position="61"/>
    </location>
</feature>
<feature type="compositionally biased region" description="Polar residues" evidence="9">
    <location>
        <begin position="49"/>
        <end position="61"/>
    </location>
</feature>
<comment type="subcellular location">
    <subcellularLocation>
        <location evidence="8">Endomembrane system</location>
        <topology evidence="8">Single-pass type IV membrane protein</topology>
    </subcellularLocation>
    <subcellularLocation>
        <location evidence="1">Golgi apparatus membrane</location>
    </subcellularLocation>
</comment>
<dbReference type="EMBL" id="BACD03000003">
    <property type="protein sequence ID" value="GAO46247.1"/>
    <property type="molecule type" value="Genomic_DNA"/>
</dbReference>
<evidence type="ECO:0000256" key="10">
    <source>
        <dbReference type="SAM" id="Phobius"/>
    </source>
</evidence>
<dbReference type="InterPro" id="IPR000727">
    <property type="entry name" value="T_SNARE_dom"/>
</dbReference>
<dbReference type="SUPFAM" id="SSF58038">
    <property type="entry name" value="SNARE fusion complex"/>
    <property type="match status" value="1"/>
</dbReference>
<evidence type="ECO:0000256" key="7">
    <source>
        <dbReference type="ARBA" id="ARBA00023136"/>
    </source>
</evidence>
<feature type="transmembrane region" description="Helical" evidence="10">
    <location>
        <begin position="132"/>
        <end position="152"/>
    </location>
</feature>
<organism evidence="12 13">
    <name type="scientific">Saitoella complicata (strain BCRC 22490 / CBS 7301 / JCM 7358 / NBRC 10748 / NRRL Y-17804)</name>
    <dbReference type="NCBI Taxonomy" id="698492"/>
    <lineage>
        <taxon>Eukaryota</taxon>
        <taxon>Fungi</taxon>
        <taxon>Dikarya</taxon>
        <taxon>Ascomycota</taxon>
        <taxon>Taphrinomycotina</taxon>
        <taxon>Taphrinomycotina incertae sedis</taxon>
        <taxon>Saitoella</taxon>
    </lineage>
</organism>
<evidence type="ECO:0000256" key="3">
    <source>
        <dbReference type="ARBA" id="ARBA00022692"/>
    </source>
</evidence>
<reference evidence="12 13" key="2">
    <citation type="journal article" date="2014" name="J. Gen. Appl. Microbiol.">
        <title>The early diverging ascomycetous budding yeast Saitoella complicata has three histone deacetylases belonging to the Clr6, Hos2, and Rpd3 lineages.</title>
        <authorList>
            <person name="Nishida H."/>
            <person name="Matsumoto T."/>
            <person name="Kondo S."/>
            <person name="Hamamoto M."/>
            <person name="Yoshikawa H."/>
        </authorList>
    </citation>
    <scope>NUCLEOTIDE SEQUENCE [LARGE SCALE GENOMIC DNA]</scope>
    <source>
        <strain evidence="12 13">NRRL Y-17804</strain>
    </source>
</reference>
<dbReference type="STRING" id="698492.A0A0E9N8M3"/>
<feature type="domain" description="T-SNARE coiled-coil homology" evidence="11">
    <location>
        <begin position="65"/>
        <end position="127"/>
    </location>
</feature>
<keyword evidence="7 10" id="KW-0472">Membrane</keyword>
<evidence type="ECO:0000259" key="11">
    <source>
        <dbReference type="PROSITE" id="PS50192"/>
    </source>
</evidence>
<dbReference type="CDD" id="cd15853">
    <property type="entry name" value="SNARE_Bet1"/>
    <property type="match status" value="1"/>
</dbReference>
<feature type="compositionally biased region" description="Low complexity" evidence="9">
    <location>
        <begin position="31"/>
        <end position="47"/>
    </location>
</feature>
<dbReference type="PROSITE" id="PS50192">
    <property type="entry name" value="T_SNARE"/>
    <property type="match status" value="1"/>
</dbReference>
<comment type="caution">
    <text evidence="12">The sequence shown here is derived from an EMBL/GenBank/DDBJ whole genome shotgun (WGS) entry which is preliminary data.</text>
</comment>
<reference evidence="12 13" key="1">
    <citation type="journal article" date="2011" name="J. Gen. Appl. Microbiol.">
        <title>Draft genome sequencing of the enigmatic yeast Saitoella complicata.</title>
        <authorList>
            <person name="Nishida H."/>
            <person name="Hamamoto M."/>
            <person name="Sugiyama J."/>
        </authorList>
    </citation>
    <scope>NUCLEOTIDE SEQUENCE [LARGE SCALE GENOMIC DNA]</scope>
    <source>
        <strain evidence="12 13">NRRL Y-17804</strain>
    </source>
</reference>
<keyword evidence="2" id="KW-0813">Transport</keyword>
<name>A0A0E9N8M3_SAICN</name>
<evidence type="ECO:0000256" key="6">
    <source>
        <dbReference type="ARBA" id="ARBA00023034"/>
    </source>
</evidence>
<keyword evidence="6" id="KW-0333">Golgi apparatus</keyword>
<evidence type="ECO:0000313" key="13">
    <source>
        <dbReference type="Proteomes" id="UP000033140"/>
    </source>
</evidence>
<accession>A0A0E9N8M3</accession>
<protein>
    <recommendedName>
        <fullName evidence="11">t-SNARE coiled-coil homology domain-containing protein</fullName>
    </recommendedName>
</protein>
<feature type="compositionally biased region" description="Polar residues" evidence="9">
    <location>
        <begin position="19"/>
        <end position="30"/>
    </location>
</feature>
<evidence type="ECO:0000256" key="4">
    <source>
        <dbReference type="ARBA" id="ARBA00022927"/>
    </source>
</evidence>
<dbReference type="PANTHER" id="PTHR12791">
    <property type="entry name" value="GOLGI SNARE BET1-RELATED"/>
    <property type="match status" value="1"/>
</dbReference>
<gene>
    <name evidence="12" type="ORF">G7K_0482-t1</name>
</gene>
<evidence type="ECO:0000256" key="2">
    <source>
        <dbReference type="ARBA" id="ARBA00022448"/>
    </source>
</evidence>
<dbReference type="Gene3D" id="1.20.5.110">
    <property type="match status" value="1"/>
</dbReference>
<dbReference type="OMA" id="FFWVWIT"/>
<dbReference type="SMART" id="SM00397">
    <property type="entry name" value="t_SNARE"/>
    <property type="match status" value="1"/>
</dbReference>
<proteinExistence type="predicted"/>
<evidence type="ECO:0000256" key="8">
    <source>
        <dbReference type="ARBA" id="ARBA00046280"/>
    </source>
</evidence>
<evidence type="ECO:0000256" key="1">
    <source>
        <dbReference type="ARBA" id="ARBA00004394"/>
    </source>
</evidence>
<keyword evidence="3 10" id="KW-0812">Transmembrane</keyword>
<reference evidence="12 13" key="3">
    <citation type="journal article" date="2015" name="Genome Announc.">
        <title>Draft Genome Sequence of the Archiascomycetous Yeast Saitoella complicata.</title>
        <authorList>
            <person name="Yamauchi K."/>
            <person name="Kondo S."/>
            <person name="Hamamoto M."/>
            <person name="Takahashi Y."/>
            <person name="Ogura Y."/>
            <person name="Hayashi T."/>
            <person name="Nishida H."/>
        </authorList>
    </citation>
    <scope>NUCLEOTIDE SEQUENCE [LARGE SCALE GENOMIC DNA]</scope>
    <source>
        <strain evidence="12 13">NRRL Y-17804</strain>
    </source>
</reference>
<dbReference type="InterPro" id="IPR039899">
    <property type="entry name" value="BET1_SNARE"/>
</dbReference>
<feature type="compositionally biased region" description="Polar residues" evidence="9">
    <location>
        <begin position="1"/>
        <end position="11"/>
    </location>
</feature>
<dbReference type="GO" id="GO:0015031">
    <property type="term" value="P:protein transport"/>
    <property type="evidence" value="ECO:0007669"/>
    <property type="project" value="UniProtKB-KW"/>
</dbReference>
<dbReference type="Proteomes" id="UP000033140">
    <property type="component" value="Unassembled WGS sequence"/>
</dbReference>
<dbReference type="AlphaFoldDB" id="A0A0E9N8M3"/>
<keyword evidence="13" id="KW-1185">Reference proteome</keyword>
<evidence type="ECO:0000256" key="5">
    <source>
        <dbReference type="ARBA" id="ARBA00022989"/>
    </source>
</evidence>
<sequence>MSSSTRYNPTLSHREARSQLFTPSANNPYLSSRTPSPGASTSGSGPSFRSATPNRKGQYSTSVLESLESQNDDKIEGLSAKVRMLKDITVAIGEEVRESSSLIENMNDKFASTKDYLGGTMKRMTTMARRQGVGWFHYMMFIFFCFFLFWLVGIYGHGMGGQLCREGIDIRDYKRTLCSF</sequence>
<evidence type="ECO:0000256" key="9">
    <source>
        <dbReference type="SAM" id="MobiDB-lite"/>
    </source>
</evidence>
<keyword evidence="5 10" id="KW-1133">Transmembrane helix</keyword>
<dbReference type="GO" id="GO:0000139">
    <property type="term" value="C:Golgi membrane"/>
    <property type="evidence" value="ECO:0007669"/>
    <property type="project" value="UniProtKB-SubCell"/>
</dbReference>
<keyword evidence="4" id="KW-0653">Protein transport</keyword>
<evidence type="ECO:0000313" key="12">
    <source>
        <dbReference type="EMBL" id="GAO46247.1"/>
    </source>
</evidence>